<accession>A0AAI9V8H0</accession>
<keyword evidence="3" id="KW-0949">S-adenosyl-L-methionine</keyword>
<sequence>MGAIAAEASLELRKLAVDLLNEVDAYDTANVLNPKSDRDFKSSIIQRAQAIIDKLEDTPRERAMNDCIKVGEMTAKQLFNAWGVFQKIPVQGSISYKELANIVGYEGLIVDFPVLVRLAWMLNSTGILKQVGEDAVAHTEKSKMFINDNPDGDLTRIVLPVSFVHGMVSYAQFEKYFHAYGLQEPRGRTHVPYTFAYGQPEKNVWEVSLQNPDDKRIFLRSMKAMGMLLPACGVYDFSWISDAAHLGPADRPLFVDVGGGSGHAMRIICDDYDIPFDRCVLQDLDTVIGEVAQSQDSIASLGTKLMAIDFHKEQPVKGALVYYIRYCLHDYSDDLVVEILACIASSMAQDSRLLIAEQVTPNPPSAHTAAIDLLMLSVGGKERPRQVWKDVLAKAGLGRVEFWTSPGNPHGIIECFKRS</sequence>
<evidence type="ECO:0000256" key="2">
    <source>
        <dbReference type="ARBA" id="ARBA00022679"/>
    </source>
</evidence>
<dbReference type="GO" id="GO:0032259">
    <property type="term" value="P:methylation"/>
    <property type="evidence" value="ECO:0007669"/>
    <property type="project" value="UniProtKB-KW"/>
</dbReference>
<evidence type="ECO:0000313" key="5">
    <source>
        <dbReference type="EMBL" id="KAK1470886.1"/>
    </source>
</evidence>
<keyword evidence="6" id="KW-1185">Reference proteome</keyword>
<evidence type="ECO:0000256" key="1">
    <source>
        <dbReference type="ARBA" id="ARBA00022603"/>
    </source>
</evidence>
<keyword evidence="2" id="KW-0808">Transferase</keyword>
<feature type="domain" description="O-methyltransferase C-terminal" evidence="4">
    <location>
        <begin position="187"/>
        <end position="396"/>
    </location>
</feature>
<dbReference type="PANTHER" id="PTHR43712:SF4">
    <property type="entry name" value="O-METHYLTRANSFERASE DOMAIN-CONTAINING PROTEIN"/>
    <property type="match status" value="1"/>
</dbReference>
<gene>
    <name evidence="5" type="ORF">CCUS01_01004</name>
</gene>
<evidence type="ECO:0000313" key="6">
    <source>
        <dbReference type="Proteomes" id="UP001239213"/>
    </source>
</evidence>
<reference evidence="5" key="1">
    <citation type="submission" date="2016-11" db="EMBL/GenBank/DDBJ databases">
        <title>The genome sequence of Colletotrichum cuscutae.</title>
        <authorList>
            <person name="Baroncelli R."/>
        </authorList>
    </citation>
    <scope>NUCLEOTIDE SEQUENCE</scope>
    <source>
        <strain evidence="5">IMI 304802</strain>
    </source>
</reference>
<dbReference type="InterPro" id="IPR029063">
    <property type="entry name" value="SAM-dependent_MTases_sf"/>
</dbReference>
<evidence type="ECO:0000256" key="3">
    <source>
        <dbReference type="ARBA" id="ARBA00022691"/>
    </source>
</evidence>
<dbReference type="Pfam" id="PF00891">
    <property type="entry name" value="Methyltransf_2"/>
    <property type="match status" value="1"/>
</dbReference>
<comment type="caution">
    <text evidence="5">The sequence shown here is derived from an EMBL/GenBank/DDBJ whole genome shotgun (WGS) entry which is preliminary data.</text>
</comment>
<name>A0AAI9V8H0_9PEZI</name>
<dbReference type="Gene3D" id="3.40.50.150">
    <property type="entry name" value="Vaccinia Virus protein VP39"/>
    <property type="match status" value="1"/>
</dbReference>
<evidence type="ECO:0000259" key="4">
    <source>
        <dbReference type="Pfam" id="PF00891"/>
    </source>
</evidence>
<dbReference type="GO" id="GO:0008171">
    <property type="term" value="F:O-methyltransferase activity"/>
    <property type="evidence" value="ECO:0007669"/>
    <property type="project" value="InterPro"/>
</dbReference>
<dbReference type="EMBL" id="MPDP01000223">
    <property type="protein sequence ID" value="KAK1470886.1"/>
    <property type="molecule type" value="Genomic_DNA"/>
</dbReference>
<organism evidence="5 6">
    <name type="scientific">Colletotrichum cuscutae</name>
    <dbReference type="NCBI Taxonomy" id="1209917"/>
    <lineage>
        <taxon>Eukaryota</taxon>
        <taxon>Fungi</taxon>
        <taxon>Dikarya</taxon>
        <taxon>Ascomycota</taxon>
        <taxon>Pezizomycotina</taxon>
        <taxon>Sordariomycetes</taxon>
        <taxon>Hypocreomycetidae</taxon>
        <taxon>Glomerellales</taxon>
        <taxon>Glomerellaceae</taxon>
        <taxon>Colletotrichum</taxon>
        <taxon>Colletotrichum acutatum species complex</taxon>
    </lineage>
</organism>
<dbReference type="SUPFAM" id="SSF53335">
    <property type="entry name" value="S-adenosyl-L-methionine-dependent methyltransferases"/>
    <property type="match status" value="1"/>
</dbReference>
<proteinExistence type="predicted"/>
<dbReference type="PANTHER" id="PTHR43712">
    <property type="entry name" value="PUTATIVE (AFU_ORTHOLOGUE AFUA_4G14580)-RELATED"/>
    <property type="match status" value="1"/>
</dbReference>
<dbReference type="InterPro" id="IPR016461">
    <property type="entry name" value="COMT-like"/>
</dbReference>
<keyword evidence="1" id="KW-0489">Methyltransferase</keyword>
<dbReference type="Proteomes" id="UP001239213">
    <property type="component" value="Unassembled WGS sequence"/>
</dbReference>
<dbReference type="AlphaFoldDB" id="A0AAI9V8H0"/>
<protein>
    <submittedName>
        <fullName evidence="5">O-methyltransferase</fullName>
    </submittedName>
</protein>
<dbReference type="PROSITE" id="PS51683">
    <property type="entry name" value="SAM_OMT_II"/>
    <property type="match status" value="1"/>
</dbReference>
<dbReference type="InterPro" id="IPR001077">
    <property type="entry name" value="COMT_C"/>
</dbReference>